<evidence type="ECO:0000256" key="1">
    <source>
        <dbReference type="SAM" id="MobiDB-lite"/>
    </source>
</evidence>
<keyword evidence="3" id="KW-1185">Reference proteome</keyword>
<sequence>MFHQNGGPRLCAEAAGCVYGIITPWGWYCRDPELRGHEYVRNIMPGWRRPEVSEGTTSCGVQVQKDGKGTEDAERTRMSKDDELDFLCDTTGHVYKAKSVSKHEWLQSPSPQGPKIAKERWGAVNELDSHTVRLRCIQYSMRQYMVGPEFLTQATPERLGERIEQAAEGKHSQGIRMDRRRLQSVKMLNIVMMIGELDSDDQIEVGEMTQGIMRNGGKKTVG</sequence>
<feature type="region of interest" description="Disordered" evidence="1">
    <location>
        <begin position="51"/>
        <end position="76"/>
    </location>
</feature>
<dbReference type="AlphaFoldDB" id="A0AAD6UQS8"/>
<dbReference type="Proteomes" id="UP001219525">
    <property type="component" value="Unassembled WGS sequence"/>
</dbReference>
<gene>
    <name evidence="2" type="ORF">GGX14DRAFT_406214</name>
</gene>
<name>A0AAD6UQS8_9AGAR</name>
<protein>
    <submittedName>
        <fullName evidence="2">Uncharacterized protein</fullName>
    </submittedName>
</protein>
<evidence type="ECO:0000313" key="3">
    <source>
        <dbReference type="Proteomes" id="UP001219525"/>
    </source>
</evidence>
<reference evidence="2" key="1">
    <citation type="submission" date="2023-03" db="EMBL/GenBank/DDBJ databases">
        <title>Massive genome expansion in bonnet fungi (Mycena s.s.) driven by repeated elements and novel gene families across ecological guilds.</title>
        <authorList>
            <consortium name="Lawrence Berkeley National Laboratory"/>
            <person name="Harder C.B."/>
            <person name="Miyauchi S."/>
            <person name="Viragh M."/>
            <person name="Kuo A."/>
            <person name="Thoen E."/>
            <person name="Andreopoulos B."/>
            <person name="Lu D."/>
            <person name="Skrede I."/>
            <person name="Drula E."/>
            <person name="Henrissat B."/>
            <person name="Morin E."/>
            <person name="Kohler A."/>
            <person name="Barry K."/>
            <person name="LaButti K."/>
            <person name="Morin E."/>
            <person name="Salamov A."/>
            <person name="Lipzen A."/>
            <person name="Mereny Z."/>
            <person name="Hegedus B."/>
            <person name="Baldrian P."/>
            <person name="Stursova M."/>
            <person name="Weitz H."/>
            <person name="Taylor A."/>
            <person name="Grigoriev I.V."/>
            <person name="Nagy L.G."/>
            <person name="Martin F."/>
            <person name="Kauserud H."/>
        </authorList>
    </citation>
    <scope>NUCLEOTIDE SEQUENCE</scope>
    <source>
        <strain evidence="2">9144</strain>
    </source>
</reference>
<comment type="caution">
    <text evidence="2">The sequence shown here is derived from an EMBL/GenBank/DDBJ whole genome shotgun (WGS) entry which is preliminary data.</text>
</comment>
<dbReference type="EMBL" id="JARJCW010000118">
    <property type="protein sequence ID" value="KAJ7192546.1"/>
    <property type="molecule type" value="Genomic_DNA"/>
</dbReference>
<proteinExistence type="predicted"/>
<accession>A0AAD6UQS8</accession>
<feature type="compositionally biased region" description="Basic and acidic residues" evidence="1">
    <location>
        <begin position="65"/>
        <end position="76"/>
    </location>
</feature>
<organism evidence="2 3">
    <name type="scientific">Mycena pura</name>
    <dbReference type="NCBI Taxonomy" id="153505"/>
    <lineage>
        <taxon>Eukaryota</taxon>
        <taxon>Fungi</taxon>
        <taxon>Dikarya</taxon>
        <taxon>Basidiomycota</taxon>
        <taxon>Agaricomycotina</taxon>
        <taxon>Agaricomycetes</taxon>
        <taxon>Agaricomycetidae</taxon>
        <taxon>Agaricales</taxon>
        <taxon>Marasmiineae</taxon>
        <taxon>Mycenaceae</taxon>
        <taxon>Mycena</taxon>
    </lineage>
</organism>
<evidence type="ECO:0000313" key="2">
    <source>
        <dbReference type="EMBL" id="KAJ7192546.1"/>
    </source>
</evidence>